<evidence type="ECO:0008006" key="3">
    <source>
        <dbReference type="Google" id="ProtNLM"/>
    </source>
</evidence>
<proteinExistence type="predicted"/>
<name>A0ABP4S1F3_9ACTN</name>
<dbReference type="Proteomes" id="UP001499851">
    <property type="component" value="Unassembled WGS sequence"/>
</dbReference>
<organism evidence="1 2">
    <name type="scientific">Glycomyces endophyticus</name>
    <dbReference type="NCBI Taxonomy" id="480996"/>
    <lineage>
        <taxon>Bacteria</taxon>
        <taxon>Bacillati</taxon>
        <taxon>Actinomycetota</taxon>
        <taxon>Actinomycetes</taxon>
        <taxon>Glycomycetales</taxon>
        <taxon>Glycomycetaceae</taxon>
        <taxon>Glycomyces</taxon>
    </lineage>
</organism>
<accession>A0ABP4S1F3</accession>
<comment type="caution">
    <text evidence="1">The sequence shown here is derived from an EMBL/GenBank/DDBJ whole genome shotgun (WGS) entry which is preliminary data.</text>
</comment>
<sequence length="59" mass="6518">MFAADRPEEAAIYAGQALKSAEQVQSARVEEYMTRLEVAAARYDSLPEVADLRTALSTR</sequence>
<gene>
    <name evidence="1" type="ORF">GCM10009830_05520</name>
</gene>
<keyword evidence="2" id="KW-1185">Reference proteome</keyword>
<dbReference type="EMBL" id="BAAAQF010000002">
    <property type="protein sequence ID" value="GAA1663064.1"/>
    <property type="molecule type" value="Genomic_DNA"/>
</dbReference>
<evidence type="ECO:0000313" key="2">
    <source>
        <dbReference type="Proteomes" id="UP001499851"/>
    </source>
</evidence>
<protein>
    <recommendedName>
        <fullName evidence="3">DUF5753 domain-containing protein</fullName>
    </recommendedName>
</protein>
<evidence type="ECO:0000313" key="1">
    <source>
        <dbReference type="EMBL" id="GAA1663064.1"/>
    </source>
</evidence>
<reference evidence="2" key="1">
    <citation type="journal article" date="2019" name="Int. J. Syst. Evol. Microbiol.">
        <title>The Global Catalogue of Microorganisms (GCM) 10K type strain sequencing project: providing services to taxonomists for standard genome sequencing and annotation.</title>
        <authorList>
            <consortium name="The Broad Institute Genomics Platform"/>
            <consortium name="The Broad Institute Genome Sequencing Center for Infectious Disease"/>
            <person name="Wu L."/>
            <person name="Ma J."/>
        </authorList>
    </citation>
    <scope>NUCLEOTIDE SEQUENCE [LARGE SCALE GENOMIC DNA]</scope>
    <source>
        <strain evidence="2">JCM 16001</strain>
    </source>
</reference>